<dbReference type="PROSITE" id="PS50893">
    <property type="entry name" value="ABC_TRANSPORTER_2"/>
    <property type="match status" value="1"/>
</dbReference>
<dbReference type="InterPro" id="IPR050763">
    <property type="entry name" value="ABC_transporter_ATP-binding"/>
</dbReference>
<sequence length="270" mass="29540">MIEIRQLAKRFSIENPKKLSESEKKDPRMKGRFFHSVQNVSFQCGKGEVLGLLGPNGAGKTTTLRMLSTALQPDSGHILINGTDVVSNPVIARRKIGFLSGTTGLYGRLTGRENIAYFGQLHGMSNVDIANKIDTLSELLDLDTFLDRRCENFSTGMKQKTSIARAVIHNPDVVILDEPTTGLDIMATQTVLNFVRSLKDAGTPVIFSTHHLDEVAELCDRVTVIDKGETKFDDSISAFRGLASGSLHDSFLTCLSQEHAAHHSVASERG</sequence>
<dbReference type="Proteomes" id="UP001652504">
    <property type="component" value="Unassembled WGS sequence"/>
</dbReference>
<evidence type="ECO:0000256" key="5">
    <source>
        <dbReference type="ARBA" id="ARBA00022840"/>
    </source>
</evidence>
<keyword evidence="8" id="KW-1185">Reference proteome</keyword>
<evidence type="ECO:0000256" key="4">
    <source>
        <dbReference type="ARBA" id="ARBA00022741"/>
    </source>
</evidence>
<evidence type="ECO:0000313" key="8">
    <source>
        <dbReference type="Proteomes" id="UP001652504"/>
    </source>
</evidence>
<protein>
    <submittedName>
        <fullName evidence="7">ATP-binding cassette domain-containing protein</fullName>
    </submittedName>
</protein>
<keyword evidence="3" id="KW-0536">Nodulation</keyword>
<evidence type="ECO:0000313" key="7">
    <source>
        <dbReference type="EMBL" id="MCV2885608.1"/>
    </source>
</evidence>
<dbReference type="Gene3D" id="3.40.50.300">
    <property type="entry name" value="P-loop containing nucleotide triphosphate hydrolases"/>
    <property type="match status" value="1"/>
</dbReference>
<dbReference type="PANTHER" id="PTHR42711">
    <property type="entry name" value="ABC TRANSPORTER ATP-BINDING PROTEIN"/>
    <property type="match status" value="1"/>
</dbReference>
<dbReference type="EMBL" id="JAOWKX010000006">
    <property type="protein sequence ID" value="MCV2885608.1"/>
    <property type="molecule type" value="Genomic_DNA"/>
</dbReference>
<evidence type="ECO:0000256" key="2">
    <source>
        <dbReference type="ARBA" id="ARBA00022448"/>
    </source>
</evidence>
<dbReference type="SMART" id="SM00382">
    <property type="entry name" value="AAA"/>
    <property type="match status" value="1"/>
</dbReference>
<keyword evidence="5 7" id="KW-0067">ATP-binding</keyword>
<feature type="domain" description="ABC transporter" evidence="6">
    <location>
        <begin position="2"/>
        <end position="252"/>
    </location>
</feature>
<evidence type="ECO:0000259" key="6">
    <source>
        <dbReference type="PROSITE" id="PS50893"/>
    </source>
</evidence>
<accession>A0ABT3AAA3</accession>
<keyword evidence="2" id="KW-0813">Transport</keyword>
<dbReference type="PANTHER" id="PTHR42711:SF5">
    <property type="entry name" value="ABC TRANSPORTER ATP-BINDING PROTEIN NATA"/>
    <property type="match status" value="1"/>
</dbReference>
<dbReference type="InterPro" id="IPR003439">
    <property type="entry name" value="ABC_transporter-like_ATP-bd"/>
</dbReference>
<comment type="caution">
    <text evidence="7">The sequence shown here is derived from an EMBL/GenBank/DDBJ whole genome shotgun (WGS) entry which is preliminary data.</text>
</comment>
<name>A0ABT3AAA3_9ALTE</name>
<dbReference type="GO" id="GO:0005524">
    <property type="term" value="F:ATP binding"/>
    <property type="evidence" value="ECO:0007669"/>
    <property type="project" value="UniProtKB-KW"/>
</dbReference>
<organism evidence="7 8">
    <name type="scientific">Fluctibacter corallii</name>
    <dbReference type="NCBI Taxonomy" id="2984329"/>
    <lineage>
        <taxon>Bacteria</taxon>
        <taxon>Pseudomonadati</taxon>
        <taxon>Pseudomonadota</taxon>
        <taxon>Gammaproteobacteria</taxon>
        <taxon>Alteromonadales</taxon>
        <taxon>Alteromonadaceae</taxon>
        <taxon>Fluctibacter</taxon>
    </lineage>
</organism>
<reference evidence="7 8" key="1">
    <citation type="submission" date="2022-10" db="EMBL/GenBank/DDBJ databases">
        <title>Aestuariibacter sp. AA17 isolated from Montipora capitata coral fragment.</title>
        <authorList>
            <person name="Emsley S.A."/>
            <person name="Pfannmuller K.M."/>
            <person name="Loughran R.M."/>
            <person name="Shlafstein M."/>
            <person name="Papke E."/>
            <person name="Saw J.H."/>
            <person name="Ushijima B."/>
            <person name="Videau P."/>
        </authorList>
    </citation>
    <scope>NUCLEOTIDE SEQUENCE [LARGE SCALE GENOMIC DNA]</scope>
    <source>
        <strain evidence="7 8">AA17</strain>
    </source>
</reference>
<dbReference type="Pfam" id="PF00005">
    <property type="entry name" value="ABC_tran"/>
    <property type="match status" value="1"/>
</dbReference>
<evidence type="ECO:0000256" key="3">
    <source>
        <dbReference type="ARBA" id="ARBA00022458"/>
    </source>
</evidence>
<dbReference type="SUPFAM" id="SSF52540">
    <property type="entry name" value="P-loop containing nucleoside triphosphate hydrolases"/>
    <property type="match status" value="1"/>
</dbReference>
<dbReference type="InterPro" id="IPR003593">
    <property type="entry name" value="AAA+_ATPase"/>
</dbReference>
<proteinExistence type="inferred from homology"/>
<dbReference type="InterPro" id="IPR027417">
    <property type="entry name" value="P-loop_NTPase"/>
</dbReference>
<dbReference type="RefSeq" id="WP_263712891.1">
    <property type="nucleotide sequence ID" value="NZ_JAOWKX010000006.1"/>
</dbReference>
<keyword evidence="4" id="KW-0547">Nucleotide-binding</keyword>
<comment type="similarity">
    <text evidence="1">Belongs to the ABC transporter superfamily.</text>
</comment>
<gene>
    <name evidence="7" type="ORF">OE749_12985</name>
</gene>
<evidence type="ECO:0000256" key="1">
    <source>
        <dbReference type="ARBA" id="ARBA00005417"/>
    </source>
</evidence>